<dbReference type="SMART" id="SM00903">
    <property type="entry name" value="Flavin_Reduct"/>
    <property type="match status" value="1"/>
</dbReference>
<dbReference type="InterPro" id="IPR002563">
    <property type="entry name" value="Flavin_Rdtase-like_dom"/>
</dbReference>
<accession>A0A2U8GML6</accession>
<dbReference type="InterPro" id="IPR012349">
    <property type="entry name" value="Split_barrel_FMN-bd"/>
</dbReference>
<evidence type="ECO:0000313" key="5">
    <source>
        <dbReference type="Proteomes" id="UP000244930"/>
    </source>
</evidence>
<keyword evidence="5" id="KW-1185">Reference proteome</keyword>
<organism evidence="4 5">
    <name type="scientific">Parazoarcus communis</name>
    <dbReference type="NCBI Taxonomy" id="41977"/>
    <lineage>
        <taxon>Bacteria</taxon>
        <taxon>Pseudomonadati</taxon>
        <taxon>Pseudomonadota</taxon>
        <taxon>Betaproteobacteria</taxon>
        <taxon>Rhodocyclales</taxon>
        <taxon>Zoogloeaceae</taxon>
        <taxon>Parazoarcus</taxon>
    </lineage>
</organism>
<dbReference type="GO" id="GO:0042602">
    <property type="term" value="F:riboflavin reductase (NADPH) activity"/>
    <property type="evidence" value="ECO:0007669"/>
    <property type="project" value="TreeGrafter"/>
</dbReference>
<dbReference type="SUPFAM" id="SSF50475">
    <property type="entry name" value="FMN-binding split barrel"/>
    <property type="match status" value="1"/>
</dbReference>
<proteinExistence type="inferred from homology"/>
<sequence length="185" mass="19096">MSAQARPATLSDHTVVPVGFGRVSSEAFKAGMRRVAQGVAIASLARGSERAGLTISSFSSLCADPPRMLACISKTAGAFPFLQRGGNLAINVLAEGQEALALRFSSSSVKGDARFEVGRWETGESGAPVLDDALSVFDGRIKDIVDAGTHVIAVIDVLAVSGQGDKQALLYVDGRFASLATEGVG</sequence>
<dbReference type="Proteomes" id="UP000244930">
    <property type="component" value="Chromosome"/>
</dbReference>
<dbReference type="Gene3D" id="2.30.110.10">
    <property type="entry name" value="Electron Transport, Fmn-binding Protein, Chain A"/>
    <property type="match status" value="1"/>
</dbReference>
<protein>
    <submittedName>
        <fullName evidence="4">HPA reductase</fullName>
    </submittedName>
</protein>
<reference evidence="4 5" key="1">
    <citation type="submission" date="2017-06" db="EMBL/GenBank/DDBJ databases">
        <title>Azoarcus.</title>
        <authorList>
            <person name="Woo J.-H."/>
            <person name="Kim H.-S."/>
        </authorList>
    </citation>
    <scope>NUCLEOTIDE SEQUENCE [LARGE SCALE GENOMIC DNA]</scope>
    <source>
        <strain evidence="4 5">TSPY31</strain>
    </source>
</reference>
<dbReference type="EMBL" id="CP022187">
    <property type="protein sequence ID" value="AWI74443.1"/>
    <property type="molecule type" value="Genomic_DNA"/>
</dbReference>
<comment type="similarity">
    <text evidence="1">Belongs to the non-flavoprotein flavin reductase family.</text>
</comment>
<evidence type="ECO:0000256" key="1">
    <source>
        <dbReference type="ARBA" id="ARBA00008898"/>
    </source>
</evidence>
<gene>
    <name evidence="4" type="ORF">CEW83_03780</name>
</gene>
<dbReference type="RefSeq" id="WP_108948150.1">
    <property type="nucleotide sequence ID" value="NZ_CP022187.1"/>
</dbReference>
<evidence type="ECO:0000256" key="2">
    <source>
        <dbReference type="ARBA" id="ARBA00023002"/>
    </source>
</evidence>
<dbReference type="PANTHER" id="PTHR30466">
    <property type="entry name" value="FLAVIN REDUCTASE"/>
    <property type="match status" value="1"/>
</dbReference>
<dbReference type="Pfam" id="PF01613">
    <property type="entry name" value="Flavin_Reduct"/>
    <property type="match status" value="1"/>
</dbReference>
<dbReference type="InterPro" id="IPR050268">
    <property type="entry name" value="NADH-dep_flavin_reductase"/>
</dbReference>
<evidence type="ECO:0000313" key="4">
    <source>
        <dbReference type="EMBL" id="AWI74443.1"/>
    </source>
</evidence>
<name>A0A2U8GML6_9RHOO</name>
<dbReference type="AlphaFoldDB" id="A0A2U8GML6"/>
<feature type="domain" description="Flavin reductase like" evidence="3">
    <location>
        <begin position="32"/>
        <end position="178"/>
    </location>
</feature>
<dbReference type="KEGG" id="acom:CEW83_03780"/>
<dbReference type="PANTHER" id="PTHR30466:SF11">
    <property type="entry name" value="FLAVIN-DEPENDENT MONOOXYGENASE, REDUCTASE SUBUNIT HSAB"/>
    <property type="match status" value="1"/>
</dbReference>
<evidence type="ECO:0000259" key="3">
    <source>
        <dbReference type="SMART" id="SM00903"/>
    </source>
</evidence>
<dbReference type="GO" id="GO:0010181">
    <property type="term" value="F:FMN binding"/>
    <property type="evidence" value="ECO:0007669"/>
    <property type="project" value="InterPro"/>
</dbReference>
<keyword evidence="2" id="KW-0560">Oxidoreductase</keyword>